<dbReference type="OMA" id="GWYLWAS"/>
<comment type="pathway">
    <text evidence="3 15">Protein modification; protein ubiquitination.</text>
</comment>
<dbReference type="GO" id="GO:0032007">
    <property type="term" value="P:negative regulation of TOR signaling"/>
    <property type="evidence" value="ECO:0007669"/>
    <property type="project" value="Ensembl"/>
</dbReference>
<dbReference type="FunFam" id="1.10.10.2670:FF:000001">
    <property type="entry name" value="E3 ubiquitin-protein ligase UBR2 isoform X1"/>
    <property type="match status" value="1"/>
</dbReference>
<dbReference type="Gene3D" id="1.10.10.2670">
    <property type="entry name" value="E3 ubiquitin-protein ligase"/>
    <property type="match status" value="1"/>
</dbReference>
<dbReference type="UniPathway" id="UPA00143"/>
<dbReference type="GO" id="GO:0071596">
    <property type="term" value="P:ubiquitin-dependent protein catabolic process via the N-end rule pathway"/>
    <property type="evidence" value="ECO:0007669"/>
    <property type="project" value="UniProtKB-UniRule"/>
</dbReference>
<dbReference type="PROSITE" id="PS51157">
    <property type="entry name" value="ZF_UBR"/>
    <property type="match status" value="1"/>
</dbReference>
<accession>A0A4X2KGM1</accession>
<keyword evidence="7 15" id="KW-0479">Metal-binding</keyword>
<dbReference type="FunFam" id="3.30.1390.10:FF:000005">
    <property type="entry name" value="E3 ubiquitin-protein ligase UBR1 isoform X2"/>
    <property type="match status" value="1"/>
</dbReference>
<gene>
    <name evidence="18" type="primary">UBR1</name>
</gene>
<keyword evidence="11" id="KW-0007">Acetylation</keyword>
<feature type="region of interest" description="Disordered" evidence="16">
    <location>
        <begin position="849"/>
        <end position="871"/>
    </location>
</feature>
<dbReference type="Ensembl" id="ENSVURT00010009724.1">
    <property type="protein sequence ID" value="ENSVURP00010008562.1"/>
    <property type="gene ID" value="ENSVURG00010006562.1"/>
</dbReference>
<dbReference type="RefSeq" id="XP_027725680.1">
    <property type="nucleotide sequence ID" value="XM_027869879.1"/>
</dbReference>
<protein>
    <recommendedName>
        <fullName evidence="15">E3 ubiquitin-protein ligase</fullName>
        <ecNumber evidence="15">2.3.2.27</ecNumber>
    </recommendedName>
</protein>
<evidence type="ECO:0000256" key="10">
    <source>
        <dbReference type="ARBA" id="ARBA00022833"/>
    </source>
</evidence>
<evidence type="ECO:0000256" key="4">
    <source>
        <dbReference type="ARBA" id="ARBA00022490"/>
    </source>
</evidence>
<dbReference type="InterPro" id="IPR055194">
    <property type="entry name" value="UBR1-like_WH"/>
</dbReference>
<dbReference type="SUPFAM" id="SSF46785">
    <property type="entry name" value="Winged helix' DNA-binding domain"/>
    <property type="match status" value="1"/>
</dbReference>
<reference evidence="18" key="2">
    <citation type="submission" date="2025-08" db="UniProtKB">
        <authorList>
            <consortium name="Ensembl"/>
        </authorList>
    </citation>
    <scope>IDENTIFICATION</scope>
</reference>
<dbReference type="GO" id="GO:0008270">
    <property type="term" value="F:zinc ion binding"/>
    <property type="evidence" value="ECO:0007669"/>
    <property type="project" value="UniProtKB-UniRule"/>
</dbReference>
<dbReference type="Pfam" id="PF18995">
    <property type="entry name" value="PRT6_C"/>
    <property type="match status" value="1"/>
</dbReference>
<evidence type="ECO:0000256" key="15">
    <source>
        <dbReference type="RuleBase" id="RU366018"/>
    </source>
</evidence>
<dbReference type="InterPro" id="IPR044046">
    <property type="entry name" value="E3_ligase_UBR-like_C"/>
</dbReference>
<evidence type="ECO:0000256" key="8">
    <source>
        <dbReference type="ARBA" id="ARBA00022771"/>
    </source>
</evidence>
<dbReference type="InterPro" id="IPR036390">
    <property type="entry name" value="WH_DNA-bd_sf"/>
</dbReference>
<comment type="catalytic activity">
    <reaction evidence="1 15">
        <text>S-ubiquitinyl-[E2 ubiquitin-conjugating enzyme]-L-cysteine + [acceptor protein]-L-lysine = [E2 ubiquitin-conjugating enzyme]-L-cysteine + N(6)-ubiquitinyl-[acceptor protein]-L-lysine.</text>
        <dbReference type="EC" id="2.3.2.27"/>
    </reaction>
</comment>
<name>A0A4X2KGM1_VOMUR</name>
<dbReference type="Pfam" id="PF02617">
    <property type="entry name" value="ClpS"/>
    <property type="match status" value="1"/>
</dbReference>
<dbReference type="CDD" id="cd19678">
    <property type="entry name" value="UBR-box_UBR1"/>
    <property type="match status" value="1"/>
</dbReference>
<evidence type="ECO:0000256" key="13">
    <source>
        <dbReference type="ARBA" id="ARBA00062088"/>
    </source>
</evidence>
<dbReference type="InterPro" id="IPR047507">
    <property type="entry name" value="UBR-box_UBR1"/>
</dbReference>
<dbReference type="Pfam" id="PF22960">
    <property type="entry name" value="WHD_UBR1"/>
    <property type="match status" value="1"/>
</dbReference>
<evidence type="ECO:0000313" key="19">
    <source>
        <dbReference type="Proteomes" id="UP000314987"/>
    </source>
</evidence>
<dbReference type="STRING" id="29139.ENSVURP00010008562"/>
<dbReference type="InterPro" id="IPR042065">
    <property type="entry name" value="E3_ELL-like"/>
</dbReference>
<evidence type="ECO:0000256" key="3">
    <source>
        <dbReference type="ARBA" id="ARBA00004906"/>
    </source>
</evidence>
<comment type="subunit">
    <text evidence="13">Interacts with RECQL4.</text>
</comment>
<dbReference type="Gene3D" id="2.10.110.30">
    <property type="match status" value="1"/>
</dbReference>
<reference evidence="18" key="3">
    <citation type="submission" date="2025-09" db="UniProtKB">
        <authorList>
            <consortium name="Ensembl"/>
        </authorList>
    </citation>
    <scope>IDENTIFICATION</scope>
</reference>
<evidence type="ECO:0000256" key="14">
    <source>
        <dbReference type="PROSITE-ProRule" id="PRU00508"/>
    </source>
</evidence>
<proteinExistence type="inferred from homology"/>
<dbReference type="InterPro" id="IPR003126">
    <property type="entry name" value="Znf_UBR"/>
</dbReference>
<evidence type="ECO:0000256" key="2">
    <source>
        <dbReference type="ARBA" id="ARBA00004514"/>
    </source>
</evidence>
<keyword evidence="4" id="KW-0963">Cytoplasm</keyword>
<dbReference type="Gene3D" id="3.30.1390.10">
    <property type="match status" value="1"/>
</dbReference>
<dbReference type="EC" id="2.3.2.27" evidence="15"/>
<evidence type="ECO:0000259" key="17">
    <source>
        <dbReference type="PROSITE" id="PS51157"/>
    </source>
</evidence>
<dbReference type="GO" id="GO:0016567">
    <property type="term" value="P:protein ubiquitination"/>
    <property type="evidence" value="ECO:0007669"/>
    <property type="project" value="UniProtKB-UniRule"/>
</dbReference>
<organism evidence="18 19">
    <name type="scientific">Vombatus ursinus</name>
    <name type="common">Common wombat</name>
    <dbReference type="NCBI Taxonomy" id="29139"/>
    <lineage>
        <taxon>Eukaryota</taxon>
        <taxon>Metazoa</taxon>
        <taxon>Chordata</taxon>
        <taxon>Craniata</taxon>
        <taxon>Vertebrata</taxon>
        <taxon>Euteleostomi</taxon>
        <taxon>Mammalia</taxon>
        <taxon>Metatheria</taxon>
        <taxon>Diprotodontia</taxon>
        <taxon>Vombatidae</taxon>
        <taxon>Vombatus</taxon>
    </lineage>
</organism>
<dbReference type="FunFam" id="2.10.110.30:FF:000001">
    <property type="entry name" value="E3 ubiquitin-protein ligase UBR2 isoform 1"/>
    <property type="match status" value="1"/>
</dbReference>
<dbReference type="PANTHER" id="PTHR21497:SF27">
    <property type="entry name" value="E3 UBIQUITIN-PROTEIN LIGASE UBR1"/>
    <property type="match status" value="1"/>
</dbReference>
<keyword evidence="9 15" id="KW-0833">Ubl conjugation pathway</keyword>
<dbReference type="GO" id="GO:0000502">
    <property type="term" value="C:proteasome complex"/>
    <property type="evidence" value="ECO:0007669"/>
    <property type="project" value="Ensembl"/>
</dbReference>
<dbReference type="SMART" id="SM00396">
    <property type="entry name" value="ZnF_UBR1"/>
    <property type="match status" value="1"/>
</dbReference>
<dbReference type="GO" id="GO:0070728">
    <property type="term" value="F:L-leucine binding"/>
    <property type="evidence" value="ECO:0007669"/>
    <property type="project" value="Ensembl"/>
</dbReference>
<dbReference type="SUPFAM" id="SSF54736">
    <property type="entry name" value="ClpS-like"/>
    <property type="match status" value="1"/>
</dbReference>
<evidence type="ECO:0000256" key="6">
    <source>
        <dbReference type="ARBA" id="ARBA00022679"/>
    </source>
</evidence>
<evidence type="ECO:0000256" key="16">
    <source>
        <dbReference type="SAM" id="MobiDB-lite"/>
    </source>
</evidence>
<dbReference type="CTD" id="197131"/>
<evidence type="ECO:0000256" key="1">
    <source>
        <dbReference type="ARBA" id="ARBA00000900"/>
    </source>
</evidence>
<evidence type="ECO:0000256" key="5">
    <source>
        <dbReference type="ARBA" id="ARBA00022553"/>
    </source>
</evidence>
<feature type="domain" description="UBR-type" evidence="17">
    <location>
        <begin position="102"/>
        <end position="173"/>
    </location>
</feature>
<keyword evidence="5" id="KW-0597">Phosphoprotein</keyword>
<dbReference type="OrthoDB" id="26387at2759"/>
<comment type="function">
    <text evidence="15">Ubiquitin ligase protein which is a component of the N-end rule pathway. Recognizes and binds to proteins bearing specific N-terminal residues that are destabilizing according to the N-end rule, leading to their ubiquitination and subsequent degradation.</text>
</comment>
<evidence type="ECO:0000256" key="12">
    <source>
        <dbReference type="ARBA" id="ARBA00046341"/>
    </source>
</evidence>
<sequence>MEDVELWDADQAGDRTGFPGNGSSPSAQELALWWHQQVDFHSAFLYYLAQTVPDIYFEEIDPELEKQEEAVQTMILTPLEWCLFKEDPVISLEKLKQSGAFQLCGKVFKSGETTYSCRDCAIDPTCVLCMNCFQSSVHKNHRYKMHTSTGGGFCDCGDTEAWKTGPFCTIHEPRAVRSNENPGCPLSEEVIGQAKKIFPSVIKYMVDMTVWEEEKDLPTQLQLRAKTERYYCVLFNDEHHSYDHVIYSLQKALKCELTEAQLHTTAIDKEGRRAVKLGSCVHCREAKESIKFHSENVSQHPLHVEVLHADVMAHQKFALRLGTWLNKLMSYSSDFRQIFCQACLQEDVPNDPCHISKLMLWDAKLYKGARKILHELIFSSFFMEIEYKKLFAMEFVKFYKPLQKDYISDDHDRSLSVTSLSVQMFTVPTLARHLIEEQNVISVITETLLEVLPEYLDKNNKFNFQGYSQDKLGRVYAVICDLKYVLISKPAIWSDKLKIQFLEGFRSFLKILACMQGMEEIKRQVGQHIEVEPDWEAAIAIQMQLKNILLMFQEWCASDEELLLVAYKDCFEAVMKCTLSNISHEKSVIYLYGHTLEFKPYKVSVDPVSIHLPLSRTLAGLHVRLSKIGAFSRLHEYVPSEDFQVELLIEYPLRCLVLVAQVGADMWRRNGLSLISQVFYYQDVKCREEMYDKDIIMLQIGASLMDPNNFLLLLLQRYELIDAFRKLVPSKDQDVVKQYNSLIEEVLQLLIYIVGERYVPGVGKVNKEEVLMREIIHLLCIEPMPHSIIAKSLPENENNETGLENVINKVAIFKKPGVSGHGVYELREECMKEFNMFFYHYSKTQHSKAEHMQKKRKKQENKDEALPPPPPPEFCPAFSKVVNILNCDIMIYLLTTILRRAVELDSHLWTEAMIQMAFHLLALGLLEEKQQLQRAPEEEVTFDFYYKASRLASSSGNVQNIQTLLEKLKRVPQLEAQKDMIIWILQMFDTVKRLREKSSLSVATISGSELIKSDECMQDKEKAERKRKAEAAKLHRQKIMAQMSALQKNFIETHKLLYENTLELQGKENSIVEEESVPMAIDYSRIALGPKCGPSLSEKEMLTCILCQEEQEVRLENAAMVLSACVQKSSALTQQRGRPVELSGETQDPLFMDPNLTCGTHTGSCGHVMHAVCWQKYFEAIQINSRQRLHVEFFDLENGEYLCPLCKSLCNTVIPVVPLQMQSMNSENVEAVAQLLSLPRWIETVMARISGYNLKNAKGEIPKVSVLVNQGMGDTTLEFHSILNFGIQPSVKFSSSIKEMLVLFATTIYRVILKVPPDETDPRIPAMTWGTCAFTIQSIDNLLEDEGKPLFGALQNRQHSGLKALVQFAVAQRITSPQSVIQKHLVRLLSVVLPNLKSEDTPSLLSVDLFHVLVGAVSSFPSLYWDDAVALQPSSVSSSYNHLYLFHLITMAHIFQILLTIDTDNLPAELQEDSEEAHFASSFCSEISQYFGGCISYDVPGWYLWDCLKRGITPYLRCAALFFHYLLKVPPPEELLSVCEEGQFNALCSYLSLPTNLFLLFQEYRDTISPLLQRWCSDPALHSLLKGQNTMVRYPRKRNKLIELPEDYSCLLNQASQFKCPRSSDDERKHPVLCLFCGTMLCSQNICCQEIVNGEEVGACIFHAIHCGAGVCMFLKIRECKVVLIEGRARGCLFPAPYLDEYGETDPGLKRGNPLHLSHERYQKLHLLWQQHRIIEEIARSQETNQILFGFNWQLL</sequence>
<dbReference type="GO" id="GO:0000151">
    <property type="term" value="C:ubiquitin ligase complex"/>
    <property type="evidence" value="ECO:0007669"/>
    <property type="project" value="Ensembl"/>
</dbReference>
<evidence type="ECO:0000256" key="9">
    <source>
        <dbReference type="ARBA" id="ARBA00022786"/>
    </source>
</evidence>
<evidence type="ECO:0000256" key="11">
    <source>
        <dbReference type="ARBA" id="ARBA00022990"/>
    </source>
</evidence>
<keyword evidence="19" id="KW-1185">Reference proteome</keyword>
<dbReference type="GeneID" id="114048783"/>
<feature type="zinc finger region" description="UBR-type" evidence="14">
    <location>
        <begin position="102"/>
        <end position="173"/>
    </location>
</feature>
<feature type="region of interest" description="Disordered" evidence="16">
    <location>
        <begin position="1"/>
        <end position="23"/>
    </location>
</feature>
<dbReference type="GO" id="GO:0071233">
    <property type="term" value="P:cellular response to L-leucine"/>
    <property type="evidence" value="ECO:0007669"/>
    <property type="project" value="Ensembl"/>
</dbReference>
<evidence type="ECO:0000313" key="18">
    <source>
        <dbReference type="Ensembl" id="ENSVURP00010008562.1"/>
    </source>
</evidence>
<dbReference type="InterPro" id="IPR014719">
    <property type="entry name" value="Ribosomal_bL12_C/ClpS-like"/>
</dbReference>
<keyword evidence="8 15" id="KW-0863">Zinc-finger</keyword>
<dbReference type="InterPro" id="IPR039164">
    <property type="entry name" value="UBR1-like"/>
</dbReference>
<dbReference type="RefSeq" id="XP_027725681.1">
    <property type="nucleotide sequence ID" value="XM_027869880.1"/>
</dbReference>
<dbReference type="GeneTree" id="ENSGT00950000183075"/>
<dbReference type="InterPro" id="IPR003769">
    <property type="entry name" value="ClpS_core"/>
</dbReference>
<keyword evidence="10 15" id="KW-0862">Zinc</keyword>
<dbReference type="PANTHER" id="PTHR21497">
    <property type="entry name" value="UBIQUITIN LIGASE E3 ALPHA-RELATED"/>
    <property type="match status" value="1"/>
</dbReference>
<dbReference type="GO" id="GO:0061630">
    <property type="term" value="F:ubiquitin protein ligase activity"/>
    <property type="evidence" value="ECO:0007669"/>
    <property type="project" value="UniProtKB-UniRule"/>
</dbReference>
<keyword evidence="6 15" id="KW-0808">Transferase</keyword>
<dbReference type="GO" id="GO:0005829">
    <property type="term" value="C:cytosol"/>
    <property type="evidence" value="ECO:0007669"/>
    <property type="project" value="UniProtKB-SubCell"/>
</dbReference>
<comment type="subcellular location">
    <subcellularLocation>
        <location evidence="2">Cytoplasm</location>
        <location evidence="2">Cytosol</location>
    </subcellularLocation>
</comment>
<comment type="similarity">
    <text evidence="12 15">Belongs to the E3 ubiquitin-protein ligase UBR1-like family.</text>
</comment>
<reference evidence="19" key="1">
    <citation type="submission" date="2018-12" db="EMBL/GenBank/DDBJ databases">
        <authorList>
            <person name="Yazar S."/>
        </authorList>
    </citation>
    <scope>NUCLEOTIDE SEQUENCE [LARGE SCALE GENOMIC DNA]</scope>
</reference>
<dbReference type="Pfam" id="PF02207">
    <property type="entry name" value="zf-UBR"/>
    <property type="match status" value="1"/>
</dbReference>
<dbReference type="Proteomes" id="UP000314987">
    <property type="component" value="Unassembled WGS sequence"/>
</dbReference>
<evidence type="ECO:0000256" key="7">
    <source>
        <dbReference type="ARBA" id="ARBA00022723"/>
    </source>
</evidence>